<evidence type="ECO:0000313" key="6">
    <source>
        <dbReference type="Proteomes" id="UP001479933"/>
    </source>
</evidence>
<dbReference type="RefSeq" id="WP_244885417.1">
    <property type="nucleotide sequence ID" value="NZ_CP136137.1"/>
</dbReference>
<dbReference type="SUPFAM" id="SSF48498">
    <property type="entry name" value="Tetracyclin repressor-like, C-terminal domain"/>
    <property type="match status" value="1"/>
</dbReference>
<proteinExistence type="predicted"/>
<reference evidence="5 6" key="1">
    <citation type="journal article" date="2023" name="Virus Evol.">
        <title>Computational host range prediction-The good, the bad, and the ugly.</title>
        <authorList>
            <person name="Howell A.A."/>
            <person name="Versoza C.J."/>
            <person name="Pfeifer S.P."/>
        </authorList>
    </citation>
    <scope>NUCLEOTIDE SEQUENCE [LARGE SCALE GENOMIC DNA]</scope>
    <source>
        <strain evidence="5 6">1610/1b</strain>
    </source>
</reference>
<dbReference type="InterPro" id="IPR036271">
    <property type="entry name" value="Tet_transcr_reg_TetR-rel_C_sf"/>
</dbReference>
<feature type="compositionally biased region" description="Basic and acidic residues" evidence="3">
    <location>
        <begin position="197"/>
        <end position="210"/>
    </location>
</feature>
<keyword evidence="1 2" id="KW-0238">DNA-binding</keyword>
<feature type="domain" description="HTH tetR-type" evidence="4">
    <location>
        <begin position="11"/>
        <end position="71"/>
    </location>
</feature>
<feature type="DNA-binding region" description="H-T-H motif" evidence="2">
    <location>
        <begin position="34"/>
        <end position="53"/>
    </location>
</feature>
<dbReference type="PANTHER" id="PTHR30055">
    <property type="entry name" value="HTH-TYPE TRANSCRIPTIONAL REGULATOR RUTR"/>
    <property type="match status" value="1"/>
</dbReference>
<organism evidence="5 6">
    <name type="scientific">Gordonia hydrophobica</name>
    <dbReference type="NCBI Taxonomy" id="40516"/>
    <lineage>
        <taxon>Bacteria</taxon>
        <taxon>Bacillati</taxon>
        <taxon>Actinomycetota</taxon>
        <taxon>Actinomycetes</taxon>
        <taxon>Mycobacteriales</taxon>
        <taxon>Gordoniaceae</taxon>
        <taxon>Gordonia</taxon>
    </lineage>
</organism>
<evidence type="ECO:0000259" key="4">
    <source>
        <dbReference type="PROSITE" id="PS50977"/>
    </source>
</evidence>
<dbReference type="InterPro" id="IPR001647">
    <property type="entry name" value="HTH_TetR"/>
</dbReference>
<keyword evidence="6" id="KW-1185">Reference proteome</keyword>
<dbReference type="Proteomes" id="UP001479933">
    <property type="component" value="Chromosome"/>
</dbReference>
<dbReference type="SUPFAM" id="SSF46689">
    <property type="entry name" value="Homeodomain-like"/>
    <property type="match status" value="1"/>
</dbReference>
<dbReference type="EMBL" id="CP136137">
    <property type="protein sequence ID" value="WYY06789.1"/>
    <property type="molecule type" value="Genomic_DNA"/>
</dbReference>
<gene>
    <name evidence="5" type="ORF">RVF87_17295</name>
</gene>
<evidence type="ECO:0000256" key="3">
    <source>
        <dbReference type="SAM" id="MobiDB-lite"/>
    </source>
</evidence>
<feature type="region of interest" description="Disordered" evidence="3">
    <location>
        <begin position="191"/>
        <end position="210"/>
    </location>
</feature>
<dbReference type="Pfam" id="PF00440">
    <property type="entry name" value="TetR_N"/>
    <property type="match status" value="1"/>
</dbReference>
<evidence type="ECO:0000313" key="5">
    <source>
        <dbReference type="EMBL" id="WYY06789.1"/>
    </source>
</evidence>
<dbReference type="InterPro" id="IPR050109">
    <property type="entry name" value="HTH-type_TetR-like_transc_reg"/>
</dbReference>
<sequence>MRNRGGTQPSPISQADVLEAALRVVERSSLEDLTVRAVANECGVTAPAIHYHLRGKPALADRVVEAVADRIRIVIDPDDSWEDQYIGLVRAMDRDFLRYPGTGMRALAADGPSAAAARLTTTALGILRRGGFDESEAREIFTATYLMFVGWLATRGRSQSGMTHPALAAAGGETTGNDGVDALESALRRLFAGTRDGNNKERGRDEHREH</sequence>
<protein>
    <submittedName>
        <fullName evidence="5">Helix-turn-helix domain-containing protein</fullName>
    </submittedName>
</protein>
<evidence type="ECO:0000256" key="2">
    <source>
        <dbReference type="PROSITE-ProRule" id="PRU00335"/>
    </source>
</evidence>
<dbReference type="PROSITE" id="PS50977">
    <property type="entry name" value="HTH_TETR_2"/>
    <property type="match status" value="1"/>
</dbReference>
<name>A0ABZ2U1N8_9ACTN</name>
<dbReference type="PANTHER" id="PTHR30055:SF226">
    <property type="entry name" value="HTH-TYPE TRANSCRIPTIONAL REGULATOR PKSA"/>
    <property type="match status" value="1"/>
</dbReference>
<dbReference type="InterPro" id="IPR009057">
    <property type="entry name" value="Homeodomain-like_sf"/>
</dbReference>
<dbReference type="Gene3D" id="1.10.357.10">
    <property type="entry name" value="Tetracycline Repressor, domain 2"/>
    <property type="match status" value="1"/>
</dbReference>
<accession>A0ABZ2U1N8</accession>
<evidence type="ECO:0000256" key="1">
    <source>
        <dbReference type="ARBA" id="ARBA00023125"/>
    </source>
</evidence>